<dbReference type="AlphaFoldDB" id="A0A166R9E8"/>
<evidence type="ECO:0000313" key="6">
    <source>
        <dbReference type="EMBL" id="KZP28043.1"/>
    </source>
</evidence>
<evidence type="ECO:0000256" key="2">
    <source>
        <dbReference type="ARBA" id="ARBA00022771"/>
    </source>
</evidence>
<protein>
    <recommendedName>
        <fullName evidence="5">MYND-type domain-containing protein</fullName>
    </recommendedName>
</protein>
<keyword evidence="7" id="KW-1185">Reference proteome</keyword>
<evidence type="ECO:0000313" key="7">
    <source>
        <dbReference type="Proteomes" id="UP000076532"/>
    </source>
</evidence>
<evidence type="ECO:0000256" key="4">
    <source>
        <dbReference type="PROSITE-ProRule" id="PRU00134"/>
    </source>
</evidence>
<dbReference type="Proteomes" id="UP000076532">
    <property type="component" value="Unassembled WGS sequence"/>
</dbReference>
<evidence type="ECO:0000256" key="3">
    <source>
        <dbReference type="ARBA" id="ARBA00022833"/>
    </source>
</evidence>
<accession>A0A166R9E8</accession>
<dbReference type="PROSITE" id="PS50865">
    <property type="entry name" value="ZF_MYND_2"/>
    <property type="match status" value="1"/>
</dbReference>
<feature type="domain" description="MYND-type" evidence="5">
    <location>
        <begin position="259"/>
        <end position="303"/>
    </location>
</feature>
<evidence type="ECO:0000256" key="1">
    <source>
        <dbReference type="ARBA" id="ARBA00022723"/>
    </source>
</evidence>
<dbReference type="STRING" id="436010.A0A166R9E8"/>
<dbReference type="InterPro" id="IPR002893">
    <property type="entry name" value="Znf_MYND"/>
</dbReference>
<dbReference type="EMBL" id="KV417505">
    <property type="protein sequence ID" value="KZP28043.1"/>
    <property type="molecule type" value="Genomic_DNA"/>
</dbReference>
<name>A0A166R9E8_9AGAM</name>
<organism evidence="6 7">
    <name type="scientific">Athelia psychrophila</name>
    <dbReference type="NCBI Taxonomy" id="1759441"/>
    <lineage>
        <taxon>Eukaryota</taxon>
        <taxon>Fungi</taxon>
        <taxon>Dikarya</taxon>
        <taxon>Basidiomycota</taxon>
        <taxon>Agaricomycotina</taxon>
        <taxon>Agaricomycetes</taxon>
        <taxon>Agaricomycetidae</taxon>
        <taxon>Atheliales</taxon>
        <taxon>Atheliaceae</taxon>
        <taxon>Athelia</taxon>
    </lineage>
</organism>
<dbReference type="Gene3D" id="6.10.140.2220">
    <property type="match status" value="1"/>
</dbReference>
<evidence type="ECO:0000259" key="5">
    <source>
        <dbReference type="PROSITE" id="PS50865"/>
    </source>
</evidence>
<keyword evidence="3" id="KW-0862">Zinc</keyword>
<keyword evidence="2 4" id="KW-0863">Zinc-finger</keyword>
<proteinExistence type="predicted"/>
<dbReference type="SUPFAM" id="SSF144232">
    <property type="entry name" value="HIT/MYND zinc finger-like"/>
    <property type="match status" value="1"/>
</dbReference>
<keyword evidence="1" id="KW-0479">Metal-binding</keyword>
<dbReference type="OrthoDB" id="432970at2759"/>
<reference evidence="6 7" key="1">
    <citation type="journal article" date="2016" name="Mol. Biol. Evol.">
        <title>Comparative Genomics of Early-Diverging Mushroom-Forming Fungi Provides Insights into the Origins of Lignocellulose Decay Capabilities.</title>
        <authorList>
            <person name="Nagy L.G."/>
            <person name="Riley R."/>
            <person name="Tritt A."/>
            <person name="Adam C."/>
            <person name="Daum C."/>
            <person name="Floudas D."/>
            <person name="Sun H."/>
            <person name="Yadav J.S."/>
            <person name="Pangilinan J."/>
            <person name="Larsson K.H."/>
            <person name="Matsuura K."/>
            <person name="Barry K."/>
            <person name="Labutti K."/>
            <person name="Kuo R."/>
            <person name="Ohm R.A."/>
            <person name="Bhattacharya S.S."/>
            <person name="Shirouzu T."/>
            <person name="Yoshinaga Y."/>
            <person name="Martin F.M."/>
            <person name="Grigoriev I.V."/>
            <person name="Hibbett D.S."/>
        </authorList>
    </citation>
    <scope>NUCLEOTIDE SEQUENCE [LARGE SCALE GENOMIC DNA]</scope>
    <source>
        <strain evidence="6 7">CBS 109695</strain>
    </source>
</reference>
<dbReference type="GO" id="GO:0008270">
    <property type="term" value="F:zinc ion binding"/>
    <property type="evidence" value="ECO:0007669"/>
    <property type="project" value="UniProtKB-KW"/>
</dbReference>
<sequence length="308" mass="35104">MNANLVPPSDADLRKLDIFFSDDFAVVLGVKKSVMDDGRNDWDEATRLDMLGNVYLRRNAMEADEQQEIVWSRFCALYLPAAINRFIDPPKIPTEDPKEIAKFRLFSPCSEMLVQTQHNAYFAKYLRSKSPLAANGKRLPRIVAERIAELGTAWEPELRRPTSRDLAEHYEGILASAVQLLCTLQTAYIKELDQESVVPGELRRKLQPLLQGWSNRYRGTILGDASVRVLLNWSPESGDSWFRDYAKTVRKHTLGWDVCGLSSCEVTTGLKACSKCHTVRYCSTPHQVMHWKMPSGARHSQLCHKTEY</sequence>
<gene>
    <name evidence="6" type="ORF">FIBSPDRAFT_1039751</name>
</gene>
<dbReference type="Pfam" id="PF01753">
    <property type="entry name" value="zf-MYND"/>
    <property type="match status" value="1"/>
</dbReference>